<dbReference type="Pfam" id="PF17676">
    <property type="entry name" value="Peptidase_S66C"/>
    <property type="match status" value="1"/>
</dbReference>
<dbReference type="SUPFAM" id="SSF141986">
    <property type="entry name" value="LD-carboxypeptidase A C-terminal domain-like"/>
    <property type="match status" value="1"/>
</dbReference>
<reference evidence="9 10" key="1">
    <citation type="submission" date="2008-07" db="EMBL/GenBank/DDBJ databases">
        <title>Complete sequence of Geobacter bemidjiensis BEM.</title>
        <authorList>
            <consortium name="US DOE Joint Genome Institute"/>
            <person name="Lucas S."/>
            <person name="Copeland A."/>
            <person name="Lapidus A."/>
            <person name="Glavina del Rio T."/>
            <person name="Dalin E."/>
            <person name="Tice H."/>
            <person name="Bruce D."/>
            <person name="Goodwin L."/>
            <person name="Pitluck S."/>
            <person name="Kiss H."/>
            <person name="Brettin T."/>
            <person name="Detter J.C."/>
            <person name="Han C."/>
            <person name="Kuske C.R."/>
            <person name="Schmutz J."/>
            <person name="Larimer F."/>
            <person name="Land M."/>
            <person name="Hauser L."/>
            <person name="Kyrpides N."/>
            <person name="Lykidis A."/>
            <person name="Lovley D."/>
            <person name="Richardson P."/>
        </authorList>
    </citation>
    <scope>NUCLEOTIDE SEQUENCE [LARGE SCALE GENOMIC DNA]</scope>
    <source>
        <strain evidence="10">ATCC BAA-1014 / DSM 16622 / JCM 12645 / Bem</strain>
    </source>
</reference>
<dbReference type="InterPro" id="IPR027461">
    <property type="entry name" value="Carboxypeptidase_A_C_sf"/>
</dbReference>
<dbReference type="Pfam" id="PF02016">
    <property type="entry name" value="Peptidase_S66"/>
    <property type="match status" value="1"/>
</dbReference>
<evidence type="ECO:0000259" key="8">
    <source>
        <dbReference type="Pfam" id="PF17676"/>
    </source>
</evidence>
<dbReference type="InterPro" id="IPR040449">
    <property type="entry name" value="Peptidase_S66_N"/>
</dbReference>
<comment type="similarity">
    <text evidence="1">Belongs to the peptidase S66 family.</text>
</comment>
<dbReference type="Proteomes" id="UP000008825">
    <property type="component" value="Chromosome"/>
</dbReference>
<dbReference type="eggNOG" id="COG1619">
    <property type="taxonomic scope" value="Bacteria"/>
</dbReference>
<accession>B5EFE1</accession>
<dbReference type="InterPro" id="IPR029062">
    <property type="entry name" value="Class_I_gatase-like"/>
</dbReference>
<name>B5EFE1_CITBB</name>
<keyword evidence="5" id="KW-0720">Serine protease</keyword>
<dbReference type="KEGG" id="gbm:Gbem_3904"/>
<keyword evidence="2 9" id="KW-0121">Carboxypeptidase</keyword>
<keyword evidence="3" id="KW-0645">Protease</keyword>
<proteinExistence type="inferred from homology"/>
<dbReference type="Gene3D" id="3.40.50.10740">
    <property type="entry name" value="Class I glutamine amidotransferase-like"/>
    <property type="match status" value="1"/>
</dbReference>
<gene>
    <name evidence="9" type="ordered locus">Gbem_3904</name>
</gene>
<evidence type="ECO:0000256" key="3">
    <source>
        <dbReference type="ARBA" id="ARBA00022670"/>
    </source>
</evidence>
<dbReference type="RefSeq" id="WP_012532332.1">
    <property type="nucleotide sequence ID" value="NC_011146.1"/>
</dbReference>
<evidence type="ECO:0000259" key="7">
    <source>
        <dbReference type="Pfam" id="PF02016"/>
    </source>
</evidence>
<dbReference type="GO" id="GO:0006508">
    <property type="term" value="P:proteolysis"/>
    <property type="evidence" value="ECO:0007669"/>
    <property type="project" value="UniProtKB-KW"/>
</dbReference>
<evidence type="ECO:0000256" key="6">
    <source>
        <dbReference type="PIRSR" id="PIRSR028757-1"/>
    </source>
</evidence>
<dbReference type="InterPro" id="IPR003507">
    <property type="entry name" value="S66_fam"/>
</dbReference>
<evidence type="ECO:0000256" key="2">
    <source>
        <dbReference type="ARBA" id="ARBA00022645"/>
    </source>
</evidence>
<dbReference type="Gene3D" id="3.50.30.60">
    <property type="entry name" value="LD-carboxypeptidase A C-terminal domain-like"/>
    <property type="match status" value="1"/>
</dbReference>
<dbReference type="SUPFAM" id="SSF52317">
    <property type="entry name" value="Class I glutamine amidotransferase-like"/>
    <property type="match status" value="1"/>
</dbReference>
<evidence type="ECO:0000313" key="10">
    <source>
        <dbReference type="Proteomes" id="UP000008825"/>
    </source>
</evidence>
<dbReference type="HOGENOM" id="CLU_034346_3_1_7"/>
<dbReference type="GO" id="GO:0004180">
    <property type="term" value="F:carboxypeptidase activity"/>
    <property type="evidence" value="ECO:0007669"/>
    <property type="project" value="UniProtKB-KW"/>
</dbReference>
<feature type="domain" description="LD-carboxypeptidase N-terminal" evidence="7">
    <location>
        <begin position="4"/>
        <end position="116"/>
    </location>
</feature>
<dbReference type="CDD" id="cd07025">
    <property type="entry name" value="Peptidase_S66"/>
    <property type="match status" value="1"/>
</dbReference>
<dbReference type="EMBL" id="CP001124">
    <property type="protein sequence ID" value="ACH40896.1"/>
    <property type="molecule type" value="Genomic_DNA"/>
</dbReference>
<dbReference type="GO" id="GO:0008236">
    <property type="term" value="F:serine-type peptidase activity"/>
    <property type="evidence" value="ECO:0007669"/>
    <property type="project" value="UniProtKB-KW"/>
</dbReference>
<evidence type="ECO:0000256" key="1">
    <source>
        <dbReference type="ARBA" id="ARBA00010233"/>
    </source>
</evidence>
<feature type="domain" description="LD-carboxypeptidase C-terminal" evidence="8">
    <location>
        <begin position="161"/>
        <end position="269"/>
    </location>
</feature>
<evidence type="ECO:0000256" key="4">
    <source>
        <dbReference type="ARBA" id="ARBA00022801"/>
    </source>
</evidence>
<dbReference type="PIRSF" id="PIRSF028757">
    <property type="entry name" value="LD-carboxypeptidase"/>
    <property type="match status" value="1"/>
</dbReference>
<dbReference type="PANTHER" id="PTHR30237">
    <property type="entry name" value="MURAMOYLTETRAPEPTIDE CARBOXYPEPTIDASE"/>
    <property type="match status" value="1"/>
</dbReference>
<dbReference type="InterPro" id="IPR027478">
    <property type="entry name" value="LdcA_N"/>
</dbReference>
<dbReference type="OrthoDB" id="9807329at2"/>
<keyword evidence="4" id="KW-0378">Hydrolase</keyword>
<evidence type="ECO:0000313" key="9">
    <source>
        <dbReference type="EMBL" id="ACH40896.1"/>
    </source>
</evidence>
<evidence type="ECO:0000256" key="5">
    <source>
        <dbReference type="ARBA" id="ARBA00022825"/>
    </source>
</evidence>
<protein>
    <submittedName>
        <fullName evidence="9">Peptidase, LD-carboxypeptidase A family</fullName>
    </submittedName>
</protein>
<feature type="active site" description="Charge relay system" evidence="6">
    <location>
        <position position="191"/>
    </location>
</feature>
<dbReference type="STRING" id="404380.Gbem_3904"/>
<dbReference type="InterPro" id="IPR040921">
    <property type="entry name" value="Peptidase_S66C"/>
</dbReference>
<organism evidence="9 10">
    <name type="scientific">Citrifermentans bemidjiense (strain ATCC BAA-1014 / DSM 16622 / JCM 12645 / Bem)</name>
    <name type="common">Geobacter bemidjiensis</name>
    <dbReference type="NCBI Taxonomy" id="404380"/>
    <lineage>
        <taxon>Bacteria</taxon>
        <taxon>Pseudomonadati</taxon>
        <taxon>Thermodesulfobacteriota</taxon>
        <taxon>Desulfuromonadia</taxon>
        <taxon>Geobacterales</taxon>
        <taxon>Geobacteraceae</taxon>
        <taxon>Citrifermentans</taxon>
    </lineage>
</organism>
<dbReference type="PANTHER" id="PTHR30237:SF2">
    <property type="entry name" value="MUREIN TETRAPEPTIDE CARBOXYPEPTIDASE"/>
    <property type="match status" value="1"/>
</dbReference>
<reference evidence="9 10" key="2">
    <citation type="journal article" date="2010" name="BMC Genomics">
        <title>The genome of Geobacter bemidjiensis, exemplar for the subsurface clade of Geobacter species that predominate in Fe(III)-reducing subsurface environments.</title>
        <authorList>
            <person name="Aklujkar M."/>
            <person name="Young N.D."/>
            <person name="Holmes D."/>
            <person name="Chavan M."/>
            <person name="Risso C."/>
            <person name="Kiss H.E."/>
            <person name="Han C.S."/>
            <person name="Land M.L."/>
            <person name="Lovley D.R."/>
        </authorList>
    </citation>
    <scope>NUCLEOTIDE SEQUENCE [LARGE SCALE GENOMIC DNA]</scope>
    <source>
        <strain evidence="10">ATCC BAA-1014 / DSM 16622 / JCM 12645 / Bem</strain>
    </source>
</reference>
<dbReference type="AlphaFoldDB" id="B5EFE1"/>
<keyword evidence="10" id="KW-1185">Reference proteome</keyword>
<feature type="active site" description="Charge relay system" evidence="6">
    <location>
        <position position="254"/>
    </location>
</feature>
<sequence length="288" mass="31766">MDNVYIISPSYLIKKKREFTAGIKQLSKLGFNVLNPHFPTVLPSPQEKAEQIHRACADSGADMILALRGGYSAMKSLPFIDFDHLKNHQKIIAGFSDLTALLNPIHERTGMVTLHAPMVASLKEPTAFTVGSFMNAVRGYPEKNLFQGAPVKVYRHGTAAGILKGGNLVTLTALINTDWEMETENSILFLEEIDEKLHKVDRALTQWILSGKLKGVKGIILGDFGGLKSREVYQVLASQMELNFPVVHCPHIGHVPDKITLPVGAEVELNTQKKQLVIRKLALPGVRS</sequence>
<feature type="active site" description="Nucleophile" evidence="6">
    <location>
        <position position="96"/>
    </location>
</feature>